<dbReference type="RefSeq" id="WP_132083610.1">
    <property type="nucleotide sequence ID" value="NZ_SLUI01000025.1"/>
</dbReference>
<comment type="caution">
    <text evidence="7">The sequence shown here is derived from an EMBL/GenBank/DDBJ whole genome shotgun (WGS) entry which is preliminary data.</text>
</comment>
<sequence length="329" mass="35796">MKKLMTLIFSLALLTGLLTGCAGAPQGNAADTAPKAAAGSPSWPRTITDAAGKKVVLQKPPKRIALLHSLYLEYFFALGTPPVASMGASTGNAMKALETWETLKPYAGTADIIDLGSARDLNLEAILEAKPDVIVTFKGQGHLDKVYDQLVQIAPVIQVDFNASWQTQTLACAEIVGKEAFAQDFIQETETIISAAKNKLSSHRGKTLALFRTDGKSFISRGTKDYYNTFGIHMPSGYPDYYQALSLEAVAAMKPDYIVFQDSSQNAHSFVKSQEASSVWQALPAVKNGHVLYFDDSLNTFGPLAMRLTAEKLVQAWENNEVKQFHEAN</sequence>
<keyword evidence="4 5" id="KW-0732">Signal</keyword>
<evidence type="ECO:0000259" key="6">
    <source>
        <dbReference type="PROSITE" id="PS50983"/>
    </source>
</evidence>
<dbReference type="SUPFAM" id="SSF53807">
    <property type="entry name" value="Helical backbone' metal receptor"/>
    <property type="match status" value="1"/>
</dbReference>
<reference evidence="7 8" key="1">
    <citation type="submission" date="2019-03" db="EMBL/GenBank/DDBJ databases">
        <title>Genomic Encyclopedia of Type Strains, Phase IV (KMG-IV): sequencing the most valuable type-strain genomes for metagenomic binning, comparative biology and taxonomic classification.</title>
        <authorList>
            <person name="Goeker M."/>
        </authorList>
    </citation>
    <scope>NUCLEOTIDE SEQUENCE [LARGE SCALE GENOMIC DNA]</scope>
    <source>
        <strain evidence="7 8">DSM 15969</strain>
    </source>
</reference>
<evidence type="ECO:0000256" key="3">
    <source>
        <dbReference type="ARBA" id="ARBA00022448"/>
    </source>
</evidence>
<feature type="signal peptide" evidence="5">
    <location>
        <begin position="1"/>
        <end position="24"/>
    </location>
</feature>
<evidence type="ECO:0000256" key="5">
    <source>
        <dbReference type="SAM" id="SignalP"/>
    </source>
</evidence>
<evidence type="ECO:0000313" key="7">
    <source>
        <dbReference type="EMBL" id="TCL31964.1"/>
    </source>
</evidence>
<evidence type="ECO:0000256" key="2">
    <source>
        <dbReference type="ARBA" id="ARBA00008814"/>
    </source>
</evidence>
<dbReference type="Gene3D" id="3.40.50.1980">
    <property type="entry name" value="Nitrogenase molybdenum iron protein domain"/>
    <property type="match status" value="2"/>
</dbReference>
<dbReference type="InterPro" id="IPR002491">
    <property type="entry name" value="ABC_transptr_periplasmic_BD"/>
</dbReference>
<evidence type="ECO:0000256" key="4">
    <source>
        <dbReference type="ARBA" id="ARBA00022729"/>
    </source>
</evidence>
<keyword evidence="3" id="KW-0813">Transport</keyword>
<dbReference type="OrthoDB" id="9793175at2"/>
<dbReference type="PROSITE" id="PS51257">
    <property type="entry name" value="PROKAR_LIPOPROTEIN"/>
    <property type="match status" value="1"/>
</dbReference>
<comment type="similarity">
    <text evidence="2">Belongs to the bacterial solute-binding protein 8 family.</text>
</comment>
<dbReference type="Pfam" id="PF01497">
    <property type="entry name" value="Peripla_BP_2"/>
    <property type="match status" value="1"/>
</dbReference>
<accession>A0A4R1PL94</accession>
<feature type="domain" description="Fe/B12 periplasmic-binding" evidence="6">
    <location>
        <begin position="63"/>
        <end position="321"/>
    </location>
</feature>
<dbReference type="PANTHER" id="PTHR30532">
    <property type="entry name" value="IRON III DICITRATE-BINDING PERIPLASMIC PROTEIN"/>
    <property type="match status" value="1"/>
</dbReference>
<evidence type="ECO:0000313" key="8">
    <source>
        <dbReference type="Proteomes" id="UP000295063"/>
    </source>
</evidence>
<dbReference type="AlphaFoldDB" id="A0A4R1PL94"/>
<keyword evidence="8" id="KW-1185">Reference proteome</keyword>
<evidence type="ECO:0000256" key="1">
    <source>
        <dbReference type="ARBA" id="ARBA00004196"/>
    </source>
</evidence>
<proteinExistence type="inferred from homology"/>
<dbReference type="GO" id="GO:0030288">
    <property type="term" value="C:outer membrane-bounded periplasmic space"/>
    <property type="evidence" value="ECO:0007669"/>
    <property type="project" value="TreeGrafter"/>
</dbReference>
<comment type="subcellular location">
    <subcellularLocation>
        <location evidence="1">Cell envelope</location>
    </subcellularLocation>
</comment>
<organism evidence="7 8">
    <name type="scientific">Anaerospora hongkongensis</name>
    <dbReference type="NCBI Taxonomy" id="244830"/>
    <lineage>
        <taxon>Bacteria</taxon>
        <taxon>Bacillati</taxon>
        <taxon>Bacillota</taxon>
        <taxon>Negativicutes</taxon>
        <taxon>Selenomonadales</taxon>
        <taxon>Sporomusaceae</taxon>
        <taxon>Anaerospora</taxon>
    </lineage>
</organism>
<dbReference type="Proteomes" id="UP000295063">
    <property type="component" value="Unassembled WGS sequence"/>
</dbReference>
<name>A0A4R1PL94_9FIRM</name>
<gene>
    <name evidence="7" type="ORF">EV210_1255</name>
</gene>
<dbReference type="PROSITE" id="PS50983">
    <property type="entry name" value="FE_B12_PBP"/>
    <property type="match status" value="1"/>
</dbReference>
<dbReference type="GO" id="GO:1901678">
    <property type="term" value="P:iron coordination entity transport"/>
    <property type="evidence" value="ECO:0007669"/>
    <property type="project" value="UniProtKB-ARBA"/>
</dbReference>
<dbReference type="PANTHER" id="PTHR30532:SF24">
    <property type="entry name" value="FERRIC ENTEROBACTIN-BINDING PERIPLASMIC PROTEIN FEPB"/>
    <property type="match status" value="1"/>
</dbReference>
<feature type="chain" id="PRO_5039259919" evidence="5">
    <location>
        <begin position="25"/>
        <end position="329"/>
    </location>
</feature>
<protein>
    <submittedName>
        <fullName evidence="7">Iron complex transport system substrate-binding protein</fullName>
    </submittedName>
</protein>
<dbReference type="EMBL" id="SLUI01000025">
    <property type="protein sequence ID" value="TCL31964.1"/>
    <property type="molecule type" value="Genomic_DNA"/>
</dbReference>
<dbReference type="InterPro" id="IPR051313">
    <property type="entry name" value="Bact_iron-sidero_bind"/>
</dbReference>